<gene>
    <name evidence="1" type="ORF">GEV33_008226</name>
</gene>
<comment type="caution">
    <text evidence="1">The sequence shown here is derived from an EMBL/GenBank/DDBJ whole genome shotgun (WGS) entry which is preliminary data.</text>
</comment>
<reference evidence="1" key="1">
    <citation type="journal article" date="2020" name="J Insects Food Feed">
        <title>The yellow mealworm (Tenebrio molitor) genome: a resource for the emerging insects as food and feed industry.</title>
        <authorList>
            <person name="Eriksson T."/>
            <person name="Andere A."/>
            <person name="Kelstrup H."/>
            <person name="Emery V."/>
            <person name="Picard C."/>
        </authorList>
    </citation>
    <scope>NUCLEOTIDE SEQUENCE</scope>
    <source>
        <strain evidence="1">Stoneville</strain>
        <tissue evidence="1">Whole head</tissue>
    </source>
</reference>
<dbReference type="Proteomes" id="UP000719412">
    <property type="component" value="Unassembled WGS sequence"/>
</dbReference>
<accession>A0A8J6HHX5</accession>
<dbReference type="EMBL" id="JABDTM020024167">
    <property type="protein sequence ID" value="KAH0814562.1"/>
    <property type="molecule type" value="Genomic_DNA"/>
</dbReference>
<evidence type="ECO:0000313" key="1">
    <source>
        <dbReference type="EMBL" id="KAH0814562.1"/>
    </source>
</evidence>
<reference evidence="1" key="2">
    <citation type="submission" date="2021-08" db="EMBL/GenBank/DDBJ databases">
        <authorList>
            <person name="Eriksson T."/>
        </authorList>
    </citation>
    <scope>NUCLEOTIDE SEQUENCE</scope>
    <source>
        <strain evidence="1">Stoneville</strain>
        <tissue evidence="1">Whole head</tissue>
    </source>
</reference>
<keyword evidence="2" id="KW-1185">Reference proteome</keyword>
<sequence length="114" mass="12879">MFTLFHLDREDLEESLKAIDDVATKSLGLLCVTEKFRSLSVPLATARFESARQKADLAATLLQDLGVAHHNGPGLLKTFFLIWIELFKKNESTRLKWDSFEQHGCSEPEAPCFP</sequence>
<protein>
    <submittedName>
        <fullName evidence="1">Uncharacterized protein</fullName>
    </submittedName>
</protein>
<evidence type="ECO:0000313" key="2">
    <source>
        <dbReference type="Proteomes" id="UP000719412"/>
    </source>
</evidence>
<dbReference type="AlphaFoldDB" id="A0A8J6HHX5"/>
<proteinExistence type="predicted"/>
<organism evidence="1 2">
    <name type="scientific">Tenebrio molitor</name>
    <name type="common">Yellow mealworm beetle</name>
    <dbReference type="NCBI Taxonomy" id="7067"/>
    <lineage>
        <taxon>Eukaryota</taxon>
        <taxon>Metazoa</taxon>
        <taxon>Ecdysozoa</taxon>
        <taxon>Arthropoda</taxon>
        <taxon>Hexapoda</taxon>
        <taxon>Insecta</taxon>
        <taxon>Pterygota</taxon>
        <taxon>Neoptera</taxon>
        <taxon>Endopterygota</taxon>
        <taxon>Coleoptera</taxon>
        <taxon>Polyphaga</taxon>
        <taxon>Cucujiformia</taxon>
        <taxon>Tenebrionidae</taxon>
        <taxon>Tenebrio</taxon>
    </lineage>
</organism>
<name>A0A8J6HHX5_TENMO</name>